<evidence type="ECO:0000313" key="1">
    <source>
        <dbReference type="EMBL" id="KAJ7408319.1"/>
    </source>
</evidence>
<organism evidence="1 2">
    <name type="scientific">Willisornis vidua</name>
    <name type="common">Xingu scale-backed antbird</name>
    <dbReference type="NCBI Taxonomy" id="1566151"/>
    <lineage>
        <taxon>Eukaryota</taxon>
        <taxon>Metazoa</taxon>
        <taxon>Chordata</taxon>
        <taxon>Craniata</taxon>
        <taxon>Vertebrata</taxon>
        <taxon>Euteleostomi</taxon>
        <taxon>Archelosauria</taxon>
        <taxon>Archosauria</taxon>
        <taxon>Dinosauria</taxon>
        <taxon>Saurischia</taxon>
        <taxon>Theropoda</taxon>
        <taxon>Coelurosauria</taxon>
        <taxon>Aves</taxon>
        <taxon>Neognathae</taxon>
        <taxon>Neoaves</taxon>
        <taxon>Telluraves</taxon>
        <taxon>Australaves</taxon>
        <taxon>Passeriformes</taxon>
        <taxon>Thamnophilidae</taxon>
        <taxon>Willisornis</taxon>
    </lineage>
</organism>
<gene>
    <name evidence="1" type="ORF">WISP_121552</name>
</gene>
<name>A0ABQ9CSE7_9PASS</name>
<dbReference type="Proteomes" id="UP001145742">
    <property type="component" value="Unassembled WGS sequence"/>
</dbReference>
<evidence type="ECO:0000313" key="2">
    <source>
        <dbReference type="Proteomes" id="UP001145742"/>
    </source>
</evidence>
<accession>A0ABQ9CSE7</accession>
<protein>
    <submittedName>
        <fullName evidence="1">Uncharacterized protein</fullName>
    </submittedName>
</protein>
<proteinExistence type="predicted"/>
<comment type="caution">
    <text evidence="1">The sequence shown here is derived from an EMBL/GenBank/DDBJ whole genome shotgun (WGS) entry which is preliminary data.</text>
</comment>
<sequence length="106" mass="11972">MQSSDNEMSVKCGSGYCKDAEVVICFVSKEMDLAGKRHIFSEELFQDVYKLQKAKFNLADWRDDQSAPLVMQKKINTHGQLGVISKLTDGALDPFIQIIDKDVKQD</sequence>
<reference evidence="1" key="1">
    <citation type="submission" date="2019-10" db="EMBL/GenBank/DDBJ databases">
        <authorList>
            <person name="Soares A.E.R."/>
            <person name="Aleixo A."/>
            <person name="Schneider P."/>
            <person name="Miyaki C.Y."/>
            <person name="Schneider M.P."/>
            <person name="Mello C."/>
            <person name="Vasconcelos A.T.R."/>
        </authorList>
    </citation>
    <scope>NUCLEOTIDE SEQUENCE</scope>
    <source>
        <tissue evidence="1">Muscle</tissue>
    </source>
</reference>
<dbReference type="EMBL" id="WHWB01034551">
    <property type="protein sequence ID" value="KAJ7408319.1"/>
    <property type="molecule type" value="Genomic_DNA"/>
</dbReference>
<keyword evidence="2" id="KW-1185">Reference proteome</keyword>